<keyword evidence="2" id="KW-1185">Reference proteome</keyword>
<evidence type="ECO:0000313" key="2">
    <source>
        <dbReference type="Proteomes" id="UP000298200"/>
    </source>
</evidence>
<protein>
    <submittedName>
        <fullName evidence="1">Uncharacterized protein</fullName>
    </submittedName>
</protein>
<dbReference type="EMBL" id="RQFU01000021">
    <property type="protein sequence ID" value="TGL17708.1"/>
    <property type="molecule type" value="Genomic_DNA"/>
</dbReference>
<sequence length="101" mass="12070">MFFDNLLANFAIELTNQKDEVVDETFIKNTLYGKDSPILKLNLFPLPRKIYDTPIDEYAFLFKSDWDLNKKVYKDICEKLRFHLFRELINEYKPDVIICLG</sequence>
<accession>A0ABY2M120</accession>
<gene>
    <name evidence="1" type="ORF">EHQ46_16095</name>
</gene>
<evidence type="ECO:0000313" key="1">
    <source>
        <dbReference type="EMBL" id="TGL17708.1"/>
    </source>
</evidence>
<comment type="caution">
    <text evidence="1">The sequence shown here is derived from an EMBL/GenBank/DDBJ whole genome shotgun (WGS) entry which is preliminary data.</text>
</comment>
<proteinExistence type="predicted"/>
<reference evidence="2" key="1">
    <citation type="journal article" date="2019" name="PLoS Negl. Trop. Dis.">
        <title>Revisiting the worldwide diversity of Leptospira species in the environment.</title>
        <authorList>
            <person name="Vincent A.T."/>
            <person name="Schiettekatte O."/>
            <person name="Bourhy P."/>
            <person name="Veyrier F.J."/>
            <person name="Picardeau M."/>
        </authorList>
    </citation>
    <scope>NUCLEOTIDE SEQUENCE [LARGE SCALE GENOMIC DNA]</scope>
    <source>
        <strain evidence="2">201800272</strain>
    </source>
</reference>
<dbReference type="Proteomes" id="UP000298200">
    <property type="component" value="Unassembled WGS sequence"/>
</dbReference>
<dbReference type="RefSeq" id="WP_135637049.1">
    <property type="nucleotide sequence ID" value="NZ_RQFU01000021.1"/>
</dbReference>
<name>A0ABY2M120_9LEPT</name>
<organism evidence="1 2">
    <name type="scientific">Leptospira yanagawae</name>
    <dbReference type="NCBI Taxonomy" id="293069"/>
    <lineage>
        <taxon>Bacteria</taxon>
        <taxon>Pseudomonadati</taxon>
        <taxon>Spirochaetota</taxon>
        <taxon>Spirochaetia</taxon>
        <taxon>Leptospirales</taxon>
        <taxon>Leptospiraceae</taxon>
        <taxon>Leptospira</taxon>
    </lineage>
</organism>